<dbReference type="AlphaFoldDB" id="A0AA39J5X6"/>
<gene>
    <name evidence="3" type="ORF">EV421DRAFT_1739436</name>
</gene>
<dbReference type="EMBL" id="JAUEPT010000053">
    <property type="protein sequence ID" value="KAK0436750.1"/>
    <property type="molecule type" value="Genomic_DNA"/>
</dbReference>
<evidence type="ECO:0000256" key="2">
    <source>
        <dbReference type="SAM" id="MobiDB-lite"/>
    </source>
</evidence>
<comment type="caution">
    <text evidence="3">The sequence shown here is derived from an EMBL/GenBank/DDBJ whole genome shotgun (WGS) entry which is preliminary data.</text>
</comment>
<protein>
    <submittedName>
        <fullName evidence="3">Uncharacterized protein</fullName>
    </submittedName>
</protein>
<feature type="compositionally biased region" description="Polar residues" evidence="2">
    <location>
        <begin position="51"/>
        <end position="66"/>
    </location>
</feature>
<feature type="region of interest" description="Disordered" evidence="2">
    <location>
        <begin position="20"/>
        <end position="70"/>
    </location>
</feature>
<proteinExistence type="predicted"/>
<evidence type="ECO:0000256" key="1">
    <source>
        <dbReference type="SAM" id="Coils"/>
    </source>
</evidence>
<evidence type="ECO:0000313" key="3">
    <source>
        <dbReference type="EMBL" id="KAK0436750.1"/>
    </source>
</evidence>
<keyword evidence="1" id="KW-0175">Coiled coil</keyword>
<name>A0AA39J5X6_9AGAR</name>
<keyword evidence="4" id="KW-1185">Reference proteome</keyword>
<dbReference type="Proteomes" id="UP001175226">
    <property type="component" value="Unassembled WGS sequence"/>
</dbReference>
<organism evidence="3 4">
    <name type="scientific">Armillaria borealis</name>
    <dbReference type="NCBI Taxonomy" id="47425"/>
    <lineage>
        <taxon>Eukaryota</taxon>
        <taxon>Fungi</taxon>
        <taxon>Dikarya</taxon>
        <taxon>Basidiomycota</taxon>
        <taxon>Agaricomycotina</taxon>
        <taxon>Agaricomycetes</taxon>
        <taxon>Agaricomycetidae</taxon>
        <taxon>Agaricales</taxon>
        <taxon>Marasmiineae</taxon>
        <taxon>Physalacriaceae</taxon>
        <taxon>Armillaria</taxon>
    </lineage>
</organism>
<evidence type="ECO:0000313" key="4">
    <source>
        <dbReference type="Proteomes" id="UP001175226"/>
    </source>
</evidence>
<reference evidence="3" key="1">
    <citation type="submission" date="2023-06" db="EMBL/GenBank/DDBJ databases">
        <authorList>
            <consortium name="Lawrence Berkeley National Laboratory"/>
            <person name="Ahrendt S."/>
            <person name="Sahu N."/>
            <person name="Indic B."/>
            <person name="Wong-Bajracharya J."/>
            <person name="Merenyi Z."/>
            <person name="Ke H.-M."/>
            <person name="Monk M."/>
            <person name="Kocsube S."/>
            <person name="Drula E."/>
            <person name="Lipzen A."/>
            <person name="Balint B."/>
            <person name="Henrissat B."/>
            <person name="Andreopoulos B."/>
            <person name="Martin F.M."/>
            <person name="Harder C.B."/>
            <person name="Rigling D."/>
            <person name="Ford K.L."/>
            <person name="Foster G.D."/>
            <person name="Pangilinan J."/>
            <person name="Papanicolaou A."/>
            <person name="Barry K."/>
            <person name="LaButti K."/>
            <person name="Viragh M."/>
            <person name="Koriabine M."/>
            <person name="Yan M."/>
            <person name="Riley R."/>
            <person name="Champramary S."/>
            <person name="Plett K.L."/>
            <person name="Tsai I.J."/>
            <person name="Slot J."/>
            <person name="Sipos G."/>
            <person name="Plett J."/>
            <person name="Nagy L.G."/>
            <person name="Grigoriev I.V."/>
        </authorList>
    </citation>
    <scope>NUCLEOTIDE SEQUENCE</scope>
    <source>
        <strain evidence="3">FPL87.14</strain>
    </source>
</reference>
<sequence length="248" mass="27761">MAWSMDLVFKRFYGCLPSQDRNQGRKEATVGLPPSKYQDRNVPSPSPQVDFMSSSPIRGPSTQAGPLSSDESVELELLQERVGELFETIDSLEDALLDQRRQMKMAKDHARTERQRAEQATECAENAHNNEAWWRVVYYQENYKLRAQVVNLEEEKANLKGALSNPMSLQAAALHDDYGPHEGTAPFQCPVCNELIKHRPICNLLVEHSVVYLPDENTGKTANLGPKVKGAWAQLFPNCQGGHPGSLT</sequence>
<accession>A0AA39J5X6</accession>
<feature type="coiled-coil region" evidence="1">
    <location>
        <begin position="75"/>
        <end position="162"/>
    </location>
</feature>